<dbReference type="EMBL" id="CACRTG010000008">
    <property type="protein sequence ID" value="VYS95550.1"/>
    <property type="molecule type" value="Genomic_DNA"/>
</dbReference>
<name>A0A6N2SUP2_9FIRM</name>
<organism evidence="1">
    <name type="scientific">[Clostridium] nexile</name>
    <dbReference type="NCBI Taxonomy" id="29361"/>
    <lineage>
        <taxon>Bacteria</taxon>
        <taxon>Bacillati</taxon>
        <taxon>Bacillota</taxon>
        <taxon>Clostridia</taxon>
        <taxon>Lachnospirales</taxon>
        <taxon>Lachnospiraceae</taxon>
        <taxon>Tyzzerella</taxon>
    </lineage>
</organism>
<gene>
    <name evidence="1" type="ORF">CNLFYP112_01438</name>
</gene>
<reference evidence="1" key="1">
    <citation type="submission" date="2019-11" db="EMBL/GenBank/DDBJ databases">
        <authorList>
            <person name="Feng L."/>
        </authorList>
    </citation>
    <scope>NUCLEOTIDE SEQUENCE</scope>
    <source>
        <strain evidence="1">CnexileLFYP112</strain>
    </source>
</reference>
<proteinExistence type="predicted"/>
<sequence length="87" mass="10398">MIIINSTKIKYLKVMDKLYEVRDISFYYQTIRAVETDLNLDDAPIEEVFDIFDFKDMKVTLINKKGQGKLIDFNEFVKNHKMKSDFH</sequence>
<accession>A0A6N2SUP2</accession>
<evidence type="ECO:0000313" key="1">
    <source>
        <dbReference type="EMBL" id="VYS95550.1"/>
    </source>
</evidence>
<dbReference type="AlphaFoldDB" id="A0A6N2SUP2"/>
<protein>
    <submittedName>
        <fullName evidence="1">Uncharacterized protein</fullName>
    </submittedName>
</protein>